<dbReference type="InterPro" id="IPR000313">
    <property type="entry name" value="PWWP_dom"/>
</dbReference>
<name>A0A8X6YDI5_9ARAC</name>
<dbReference type="SMART" id="SM00293">
    <property type="entry name" value="PWWP"/>
    <property type="match status" value="1"/>
</dbReference>
<reference evidence="2" key="1">
    <citation type="submission" date="2020-08" db="EMBL/GenBank/DDBJ databases">
        <title>Multicomponent nature underlies the extraordinary mechanical properties of spider dragline silk.</title>
        <authorList>
            <person name="Kono N."/>
            <person name="Nakamura H."/>
            <person name="Mori M."/>
            <person name="Yoshida Y."/>
            <person name="Ohtoshi R."/>
            <person name="Malay A.D."/>
            <person name="Moran D.A.P."/>
            <person name="Tomita M."/>
            <person name="Numata K."/>
            <person name="Arakawa K."/>
        </authorList>
    </citation>
    <scope>NUCLEOTIDE SEQUENCE</scope>
</reference>
<gene>
    <name evidence="2" type="primary">NCL1_52761</name>
    <name evidence="2" type="ORF">TNIN_303491</name>
</gene>
<dbReference type="OrthoDB" id="62853at2759"/>
<evidence type="ECO:0000259" key="1">
    <source>
        <dbReference type="PROSITE" id="PS50812"/>
    </source>
</evidence>
<dbReference type="PROSITE" id="PS50812">
    <property type="entry name" value="PWWP"/>
    <property type="match status" value="1"/>
</dbReference>
<proteinExistence type="predicted"/>
<dbReference type="EMBL" id="BMAV01016643">
    <property type="protein sequence ID" value="GFY67604.1"/>
    <property type="molecule type" value="Genomic_DNA"/>
</dbReference>
<evidence type="ECO:0000313" key="3">
    <source>
        <dbReference type="Proteomes" id="UP000886998"/>
    </source>
</evidence>
<feature type="domain" description="PWWP" evidence="1">
    <location>
        <begin position="32"/>
        <end position="100"/>
    </location>
</feature>
<dbReference type="AlphaFoldDB" id="A0A8X6YDI5"/>
<protein>
    <submittedName>
        <fullName evidence="2">Oxidoreductase GLYR1-like protein</fullName>
    </submittedName>
</protein>
<organism evidence="2 3">
    <name type="scientific">Trichonephila inaurata madagascariensis</name>
    <dbReference type="NCBI Taxonomy" id="2747483"/>
    <lineage>
        <taxon>Eukaryota</taxon>
        <taxon>Metazoa</taxon>
        <taxon>Ecdysozoa</taxon>
        <taxon>Arthropoda</taxon>
        <taxon>Chelicerata</taxon>
        <taxon>Arachnida</taxon>
        <taxon>Araneae</taxon>
        <taxon>Araneomorphae</taxon>
        <taxon>Entelegynae</taxon>
        <taxon>Araneoidea</taxon>
        <taxon>Nephilidae</taxon>
        <taxon>Trichonephila</taxon>
        <taxon>Trichonephila inaurata</taxon>
    </lineage>
</organism>
<dbReference type="SUPFAM" id="SSF63748">
    <property type="entry name" value="Tudor/PWWP/MBT"/>
    <property type="match status" value="1"/>
</dbReference>
<dbReference type="Pfam" id="PF00855">
    <property type="entry name" value="PWWP"/>
    <property type="match status" value="1"/>
</dbReference>
<dbReference type="Gene3D" id="2.30.30.140">
    <property type="match status" value="1"/>
</dbReference>
<accession>A0A8X6YDI5</accession>
<dbReference type="Proteomes" id="UP000886998">
    <property type="component" value="Unassembled WGS sequence"/>
</dbReference>
<keyword evidence="3" id="KW-1185">Reference proteome</keyword>
<comment type="caution">
    <text evidence="2">The sequence shown here is derived from an EMBL/GenBank/DDBJ whole genome shotgun (WGS) entry which is preliminary data.</text>
</comment>
<sequence>MASVTLSNTAPKKKIVLKVGNVKIRPKKKFTEGDFVWVKIKRYFFWPGRIEEPPATQNTLKKPQKKKTGKSRDCQHYVFFYGNCNYAWVEDEKIFPHCDELLDVIMKKKKSDLYSNAVEDLISDADTLNVSFRLMTKYKIQGPLTNFFLDGQDKEEVIKAFTSK</sequence>
<evidence type="ECO:0000313" key="2">
    <source>
        <dbReference type="EMBL" id="GFY67604.1"/>
    </source>
</evidence>